<dbReference type="OrthoDB" id="62098at2"/>
<name>A0A3G8YHA5_9DEIO</name>
<evidence type="ECO:0000313" key="3">
    <source>
        <dbReference type="Proteomes" id="UP000276417"/>
    </source>
</evidence>
<feature type="chain" id="PRO_5018131714" evidence="1">
    <location>
        <begin position="23"/>
        <end position="92"/>
    </location>
</feature>
<reference evidence="2 3" key="1">
    <citation type="submission" date="2018-11" db="EMBL/GenBank/DDBJ databases">
        <title>Deinococcus shelandsis sp. nov., isolated from South Shetland Islands soil of Antarctica.</title>
        <authorList>
            <person name="Tian J."/>
        </authorList>
    </citation>
    <scope>NUCLEOTIDE SEQUENCE [LARGE SCALE GENOMIC DNA]</scope>
    <source>
        <strain evidence="2 3">S14-83T</strain>
    </source>
</reference>
<keyword evidence="3" id="KW-1185">Reference proteome</keyword>
<dbReference type="EMBL" id="CP034184">
    <property type="protein sequence ID" value="AZI44355.1"/>
    <property type="molecule type" value="Genomic_DNA"/>
</dbReference>
<feature type="signal peptide" evidence="1">
    <location>
        <begin position="1"/>
        <end position="22"/>
    </location>
</feature>
<dbReference type="RefSeq" id="WP_124873914.1">
    <property type="nucleotide sequence ID" value="NZ_CP034184.1"/>
</dbReference>
<organism evidence="2 3">
    <name type="scientific">Deinococcus psychrotolerans</name>
    <dbReference type="NCBI Taxonomy" id="2489213"/>
    <lineage>
        <taxon>Bacteria</taxon>
        <taxon>Thermotogati</taxon>
        <taxon>Deinococcota</taxon>
        <taxon>Deinococci</taxon>
        <taxon>Deinococcales</taxon>
        <taxon>Deinococcaceae</taxon>
        <taxon>Deinococcus</taxon>
    </lineage>
</organism>
<sequence length="92" mass="9503">MTSRLIKLSLAAWLSLSAAALAQSAKNPTVYINGQPIKGTLVTVGGKQMVQLPLTDLQKSGALVSGGSAPVKAIQGCINQTLFNGVVRITLL</sequence>
<dbReference type="AlphaFoldDB" id="A0A3G8YHA5"/>
<evidence type="ECO:0000313" key="2">
    <source>
        <dbReference type="EMBL" id="AZI44355.1"/>
    </source>
</evidence>
<dbReference type="KEGG" id="dph:EHF33_15850"/>
<evidence type="ECO:0000256" key="1">
    <source>
        <dbReference type="SAM" id="SignalP"/>
    </source>
</evidence>
<accession>A0A3G8YHA5</accession>
<proteinExistence type="predicted"/>
<dbReference type="Proteomes" id="UP000276417">
    <property type="component" value="Chromosome 2"/>
</dbReference>
<protein>
    <submittedName>
        <fullName evidence="2">Uncharacterized protein</fullName>
    </submittedName>
</protein>
<keyword evidence="1" id="KW-0732">Signal</keyword>
<gene>
    <name evidence="2" type="ORF">EHF33_15850</name>
</gene>